<evidence type="ECO:0000256" key="4">
    <source>
        <dbReference type="ARBA" id="ARBA00023004"/>
    </source>
</evidence>
<dbReference type="PANTHER" id="PTHR24296">
    <property type="entry name" value="CYTOCHROME P450"/>
    <property type="match status" value="1"/>
</dbReference>
<protein>
    <submittedName>
        <fullName evidence="6">Cytochrome P450</fullName>
    </submittedName>
</protein>
<dbReference type="AlphaFoldDB" id="A0A2T0AJI8"/>
<dbReference type="EMBL" id="LCTV02000001">
    <property type="protein sequence ID" value="PRQ78177.1"/>
    <property type="molecule type" value="Genomic_DNA"/>
</dbReference>
<evidence type="ECO:0000256" key="5">
    <source>
        <dbReference type="SAM" id="Phobius"/>
    </source>
</evidence>
<dbReference type="InterPro" id="IPR002401">
    <property type="entry name" value="Cyt_P450_E_grp-I"/>
</dbReference>
<evidence type="ECO:0000256" key="2">
    <source>
        <dbReference type="ARBA" id="ARBA00022723"/>
    </source>
</evidence>
<comment type="caution">
    <text evidence="6">The sequence shown here is derived from an EMBL/GenBank/DDBJ whole genome shotgun (WGS) entry which is preliminary data.</text>
</comment>
<keyword evidence="5" id="KW-1133">Transmembrane helix</keyword>
<dbReference type="GO" id="GO:0020037">
    <property type="term" value="F:heme binding"/>
    <property type="evidence" value="ECO:0007669"/>
    <property type="project" value="InterPro"/>
</dbReference>
<organism evidence="6 7">
    <name type="scientific">Rhodotorula toruloides</name>
    <name type="common">Yeast</name>
    <name type="synonym">Rhodosporidium toruloides</name>
    <dbReference type="NCBI Taxonomy" id="5286"/>
    <lineage>
        <taxon>Eukaryota</taxon>
        <taxon>Fungi</taxon>
        <taxon>Dikarya</taxon>
        <taxon>Basidiomycota</taxon>
        <taxon>Pucciniomycotina</taxon>
        <taxon>Microbotryomycetes</taxon>
        <taxon>Sporidiobolales</taxon>
        <taxon>Sporidiobolaceae</taxon>
        <taxon>Rhodotorula</taxon>
    </lineage>
</organism>
<reference evidence="6 7" key="1">
    <citation type="journal article" date="2018" name="Elife">
        <title>Functional genomics of lipid metabolism in the oleaginous yeast Rhodosporidium toruloides.</title>
        <authorList>
            <person name="Coradetti S.T."/>
            <person name="Pinel D."/>
            <person name="Geiselman G."/>
            <person name="Ito M."/>
            <person name="Mondo S."/>
            <person name="Reilly M.C."/>
            <person name="Cheng Y.F."/>
            <person name="Bauer S."/>
            <person name="Grigoriev I."/>
            <person name="Gladden J.M."/>
            <person name="Simmons B.A."/>
            <person name="Brem R."/>
            <person name="Arkin A.P."/>
            <person name="Skerker J.M."/>
        </authorList>
    </citation>
    <scope>NUCLEOTIDE SEQUENCE [LARGE SCALE GENOMIC DNA]</scope>
    <source>
        <strain evidence="6 7">NBRC 0880</strain>
    </source>
</reference>
<keyword evidence="2" id="KW-0479">Metal-binding</keyword>
<comment type="similarity">
    <text evidence="1">Belongs to the cytochrome P450 family.</text>
</comment>
<dbReference type="GO" id="GO:0016705">
    <property type="term" value="F:oxidoreductase activity, acting on paired donors, with incorporation or reduction of molecular oxygen"/>
    <property type="evidence" value="ECO:0007669"/>
    <property type="project" value="InterPro"/>
</dbReference>
<accession>A0A2T0AJI8</accession>
<sequence>MHDALTLTVEPYLYWTLAAVLIALLATLILHALELDHPHSVGSKARPDLYEPKGAIPLLGHTLLFLRNSRRLSEFVLEAHAARRRDGVEDGAKAVSMTLLGGRLIWLDRPEHLEYIQRTNFANYEKGRHQRDELGVLLGEGIFVSDDKAWSMWRKITARAFTVNSYRNVMSASIHHLTKLFIRTLEAKASEGAAIDLSALLFALTLDTFTSISFSKNPGSLPAAARGETNAFAQAFDDIQVLLAGRMSTPFFWLVERLDGTSERIVNDMKVIHAYADEIIYERVEKVQQLDEDGNLDMLGRYMAATKENGEPLTTEQLRDATINLLIAGRDTTAGTLAWTIFELLRNPALIEGIRRDAAELDDPTELPFDSLKEMNWTSAVFYEGARLYPTVPNNHWTARGEDQIRESRAPRGQRSHADGYLLAANGPKIQGGDHIAWSDWTIARDPAVWGPSAGAFDPNRWLDEDGKFRKDPRLHSFNGGFRRKPSRHAPARMNILVHFPTSAYRSLAGETLAHFEAVATLLALFSRFDLSFAPGYLESTPMVKTEWCEHDSPKYRPALTLPMEYPLRVVAKKREGGS</sequence>
<dbReference type="GO" id="GO:0004497">
    <property type="term" value="F:monooxygenase activity"/>
    <property type="evidence" value="ECO:0007669"/>
    <property type="project" value="InterPro"/>
</dbReference>
<dbReference type="GO" id="GO:0005506">
    <property type="term" value="F:iron ion binding"/>
    <property type="evidence" value="ECO:0007669"/>
    <property type="project" value="InterPro"/>
</dbReference>
<keyword evidence="5" id="KW-0472">Membrane</keyword>
<dbReference type="Proteomes" id="UP000239560">
    <property type="component" value="Unassembled WGS sequence"/>
</dbReference>
<evidence type="ECO:0000313" key="7">
    <source>
        <dbReference type="Proteomes" id="UP000239560"/>
    </source>
</evidence>
<evidence type="ECO:0000256" key="3">
    <source>
        <dbReference type="ARBA" id="ARBA00023002"/>
    </source>
</evidence>
<proteinExistence type="inferred from homology"/>
<evidence type="ECO:0000313" key="6">
    <source>
        <dbReference type="EMBL" id="PRQ78177.1"/>
    </source>
</evidence>
<dbReference type="InterPro" id="IPR001128">
    <property type="entry name" value="Cyt_P450"/>
</dbReference>
<keyword evidence="4" id="KW-0408">Iron</keyword>
<name>A0A2T0AJI8_RHOTO</name>
<dbReference type="InterPro" id="IPR036396">
    <property type="entry name" value="Cyt_P450_sf"/>
</dbReference>
<dbReference type="SUPFAM" id="SSF48264">
    <property type="entry name" value="Cytochrome P450"/>
    <property type="match status" value="1"/>
</dbReference>
<dbReference type="OrthoDB" id="1470350at2759"/>
<dbReference type="Pfam" id="PF00067">
    <property type="entry name" value="p450"/>
    <property type="match status" value="2"/>
</dbReference>
<dbReference type="Gene3D" id="1.10.630.10">
    <property type="entry name" value="Cytochrome P450"/>
    <property type="match status" value="1"/>
</dbReference>
<dbReference type="PRINTS" id="PR00385">
    <property type="entry name" value="P450"/>
</dbReference>
<keyword evidence="5" id="KW-0812">Transmembrane</keyword>
<gene>
    <name evidence="6" type="ORF">AAT19DRAFT_9245</name>
</gene>
<feature type="transmembrane region" description="Helical" evidence="5">
    <location>
        <begin position="12"/>
        <end position="33"/>
    </location>
</feature>
<evidence type="ECO:0000256" key="1">
    <source>
        <dbReference type="ARBA" id="ARBA00010617"/>
    </source>
</evidence>
<keyword evidence="3" id="KW-0560">Oxidoreductase</keyword>
<dbReference type="PRINTS" id="PR00463">
    <property type="entry name" value="EP450I"/>
</dbReference>